<dbReference type="PANTHER" id="PTHR39186">
    <property type="entry name" value="DUF2071 FAMILY PROTEIN"/>
    <property type="match status" value="1"/>
</dbReference>
<reference evidence="2" key="1">
    <citation type="journal article" date="2019" name="Int. J. Syst. Evol. Microbiol.">
        <title>The Global Catalogue of Microorganisms (GCM) 10K type strain sequencing project: providing services to taxonomists for standard genome sequencing and annotation.</title>
        <authorList>
            <consortium name="The Broad Institute Genomics Platform"/>
            <consortium name="The Broad Institute Genome Sequencing Center for Infectious Disease"/>
            <person name="Wu L."/>
            <person name="Ma J."/>
        </authorList>
    </citation>
    <scope>NUCLEOTIDE SEQUENCE [LARGE SCALE GENOMIC DNA]</scope>
    <source>
        <strain evidence="2">KCTC 42423</strain>
    </source>
</reference>
<sequence>MILKNILDTTAHRPWELPAESWKFYQEWNEVVFLHYPVTLTELKKHVPKELEIDLFDGTPWVSIVAFTMEKIRPKNVPAFSPISDFDEINIRTYVRSGNKTGVYFLSIEAGKKLSCAIARRISELPYRFSKIERTDQKYQAQNPKFNDLLNIEFTIGKKLRKKTRLDIWLTERYALFQDSEQAINEFDIHHLEWCIHELTLEKLEVKYPRFEKLINNTPAKIHYSKGVKVIAWNKKKKQDIKNK</sequence>
<gene>
    <name evidence="1" type="ORF">ACFSTE_17870</name>
</gene>
<dbReference type="Gene3D" id="2.40.400.10">
    <property type="entry name" value="Acetoacetate decarboxylase-like"/>
    <property type="match status" value="1"/>
</dbReference>
<dbReference type="Pfam" id="PF09844">
    <property type="entry name" value="DUF2071"/>
    <property type="match status" value="1"/>
</dbReference>
<dbReference type="InterPro" id="IPR018644">
    <property type="entry name" value="DUF2071"/>
</dbReference>
<dbReference type="InterPro" id="IPR023375">
    <property type="entry name" value="ADC_dom_sf"/>
</dbReference>
<dbReference type="SUPFAM" id="SSF160104">
    <property type="entry name" value="Acetoacetate decarboxylase-like"/>
    <property type="match status" value="1"/>
</dbReference>
<organism evidence="1 2">
    <name type="scientific">Aquimarina hainanensis</name>
    <dbReference type="NCBI Taxonomy" id="1578017"/>
    <lineage>
        <taxon>Bacteria</taxon>
        <taxon>Pseudomonadati</taxon>
        <taxon>Bacteroidota</taxon>
        <taxon>Flavobacteriia</taxon>
        <taxon>Flavobacteriales</taxon>
        <taxon>Flavobacteriaceae</taxon>
        <taxon>Aquimarina</taxon>
    </lineage>
</organism>
<dbReference type="RefSeq" id="WP_378254777.1">
    <property type="nucleotide sequence ID" value="NZ_JBHSJV010000001.1"/>
</dbReference>
<evidence type="ECO:0000313" key="1">
    <source>
        <dbReference type="EMBL" id="MFD2592709.1"/>
    </source>
</evidence>
<comment type="caution">
    <text evidence="1">The sequence shown here is derived from an EMBL/GenBank/DDBJ whole genome shotgun (WGS) entry which is preliminary data.</text>
</comment>
<dbReference type="PANTHER" id="PTHR39186:SF1">
    <property type="entry name" value="DUF2071 DOMAIN-CONTAINING PROTEIN"/>
    <property type="match status" value="1"/>
</dbReference>
<keyword evidence="2" id="KW-1185">Reference proteome</keyword>
<evidence type="ECO:0000313" key="2">
    <source>
        <dbReference type="Proteomes" id="UP001597459"/>
    </source>
</evidence>
<proteinExistence type="predicted"/>
<dbReference type="Proteomes" id="UP001597459">
    <property type="component" value="Unassembled WGS sequence"/>
</dbReference>
<protein>
    <submittedName>
        <fullName evidence="1">YqjF family protein</fullName>
    </submittedName>
</protein>
<name>A0ABW5NCW7_9FLAO</name>
<dbReference type="EMBL" id="JBHULX010000039">
    <property type="protein sequence ID" value="MFD2592709.1"/>
    <property type="molecule type" value="Genomic_DNA"/>
</dbReference>
<accession>A0ABW5NCW7</accession>